<dbReference type="Pfam" id="PF00534">
    <property type="entry name" value="Glycos_transf_1"/>
    <property type="match status" value="1"/>
</dbReference>
<dbReference type="GO" id="GO:0016758">
    <property type="term" value="F:hexosyltransferase activity"/>
    <property type="evidence" value="ECO:0007669"/>
    <property type="project" value="TreeGrafter"/>
</dbReference>
<organism evidence="3 4">
    <name type="scientific">Ferroacidibacillus organovorans</name>
    <dbReference type="NCBI Taxonomy" id="1765683"/>
    <lineage>
        <taxon>Bacteria</taxon>
        <taxon>Bacillati</taxon>
        <taxon>Bacillota</taxon>
        <taxon>Bacilli</taxon>
        <taxon>Bacillales</taxon>
        <taxon>Alicyclobacillaceae</taxon>
        <taxon>Ferroacidibacillus</taxon>
    </lineage>
</organism>
<comment type="caution">
    <text evidence="3">The sequence shown here is derived from an EMBL/GenBank/DDBJ whole genome shotgun (WGS) entry which is preliminary data.</text>
</comment>
<name>A0A101XP48_9BACL</name>
<feature type="domain" description="Glycosyl transferase family 1" evidence="1">
    <location>
        <begin position="185"/>
        <end position="342"/>
    </location>
</feature>
<dbReference type="OrthoDB" id="9802525at2"/>
<dbReference type="Proteomes" id="UP000053557">
    <property type="component" value="Unassembled WGS sequence"/>
</dbReference>
<dbReference type="PANTHER" id="PTHR45947">
    <property type="entry name" value="SULFOQUINOVOSYL TRANSFERASE SQD2"/>
    <property type="match status" value="1"/>
</dbReference>
<evidence type="ECO:0000259" key="2">
    <source>
        <dbReference type="Pfam" id="PF13439"/>
    </source>
</evidence>
<dbReference type="Pfam" id="PF13439">
    <property type="entry name" value="Glyco_transf_4"/>
    <property type="match status" value="1"/>
</dbReference>
<evidence type="ECO:0000313" key="3">
    <source>
        <dbReference type="EMBL" id="KUO95003.1"/>
    </source>
</evidence>
<dbReference type="SUPFAM" id="SSF53756">
    <property type="entry name" value="UDP-Glycosyltransferase/glycogen phosphorylase"/>
    <property type="match status" value="1"/>
</dbReference>
<dbReference type="RefSeq" id="WP_067718920.1">
    <property type="nucleotide sequence ID" value="NZ_LPVJ01000061.1"/>
</dbReference>
<reference evidence="3 4" key="1">
    <citation type="submission" date="2015-12" db="EMBL/GenBank/DDBJ databases">
        <title>Draft genome sequence of Acidibacillus ferrooxidans ITV001, isolated from a chalcopyrite acid mine drainage site in Brazil.</title>
        <authorList>
            <person name="Dall'Agnol H."/>
            <person name="Nancucheo I."/>
            <person name="Johnson B."/>
            <person name="Oliveira R."/>
            <person name="Leite L."/>
            <person name="Pylro V."/>
            <person name="Nunes G.L."/>
            <person name="Tzotzos G."/>
            <person name="Fernandes G.R."/>
            <person name="Dutra J."/>
            <person name="Orellana S.C."/>
            <person name="Oliveira G."/>
        </authorList>
    </citation>
    <scope>NUCLEOTIDE SEQUENCE [LARGE SCALE GENOMIC DNA]</scope>
    <source>
        <strain evidence="4">ITV01</strain>
    </source>
</reference>
<protein>
    <recommendedName>
        <fullName evidence="5">Glycosyl transferase</fullName>
    </recommendedName>
</protein>
<dbReference type="CDD" id="cd03814">
    <property type="entry name" value="GT4-like"/>
    <property type="match status" value="1"/>
</dbReference>
<dbReference type="EMBL" id="LPVJ01000061">
    <property type="protein sequence ID" value="KUO95003.1"/>
    <property type="molecule type" value="Genomic_DNA"/>
</dbReference>
<dbReference type="PANTHER" id="PTHR45947:SF3">
    <property type="entry name" value="SULFOQUINOVOSYL TRANSFERASE SQD2"/>
    <property type="match status" value="1"/>
</dbReference>
<dbReference type="AlphaFoldDB" id="A0A101XP48"/>
<accession>A0A101XP48</accession>
<sequence>MRIALVTETFLPATDGIVTRLTHTIQSLTQKGHDVRVFAPSGSVAMFAGVEVTSLPGFPYPFYPEKRFSWPFPALVRPLLDAKPDVIHAVGPIVLGMGAVLIAKRYHIPLVASYHTHLAVYAKRYNVPILGPVSWFYLRNLHNLADISLATSHAMVRELSEHGFRRMRFWPRGLDHTAFQPQETPEKKRAWPLRDERFTLLYVGRIAHEKDLRAILEPMKHLPEAHLLLVGDGPARAELSMAYASENVTFTGALYGRDLAQAYASADLFVFPSVTETLGLVVMEAMASGLPVLATKSEPTLELLGGEQNGAWFDGAEPSSFIAQVRALSKDDKRLAEMAEYGVLRARHWNWDRATDELIRTYDAAIRLAKWKRAQPERRVGGKPVCAD</sequence>
<evidence type="ECO:0008006" key="5">
    <source>
        <dbReference type="Google" id="ProtNLM"/>
    </source>
</evidence>
<gene>
    <name evidence="3" type="ORF">ATW55_05055</name>
</gene>
<proteinExistence type="predicted"/>
<dbReference type="Gene3D" id="3.40.50.2000">
    <property type="entry name" value="Glycogen Phosphorylase B"/>
    <property type="match status" value="2"/>
</dbReference>
<keyword evidence="4" id="KW-1185">Reference proteome</keyword>
<evidence type="ECO:0000313" key="4">
    <source>
        <dbReference type="Proteomes" id="UP000053557"/>
    </source>
</evidence>
<dbReference type="InterPro" id="IPR050194">
    <property type="entry name" value="Glycosyltransferase_grp1"/>
</dbReference>
<dbReference type="InterPro" id="IPR001296">
    <property type="entry name" value="Glyco_trans_1"/>
</dbReference>
<dbReference type="InterPro" id="IPR028098">
    <property type="entry name" value="Glyco_trans_4-like_N"/>
</dbReference>
<feature type="domain" description="Glycosyltransferase subfamily 4-like N-terminal" evidence="2">
    <location>
        <begin position="15"/>
        <end position="176"/>
    </location>
</feature>
<evidence type="ECO:0000259" key="1">
    <source>
        <dbReference type="Pfam" id="PF00534"/>
    </source>
</evidence>